<accession>A0ABR2BWD7</accession>
<sequence length="187" mass="21098">MGEEEITQVRYRWGFWRQGCRKDEEVLAGLEPHSNLKSLTIDYYKGECYPPWLVHKASGDPSASFQLMNLVELKLFGCENVKNLPSLGEYPCLKFLEIEGLNSVRCIGNEFYMNGCDENKPLILFPALEILTLKNMPQDDEREGYGKDEEVLAVGASHKFESLTIVSYTGECYSAWLVGNPSGDPSV</sequence>
<dbReference type="EMBL" id="JBBPBM010000078">
    <property type="protein sequence ID" value="KAK8511426.1"/>
    <property type="molecule type" value="Genomic_DNA"/>
</dbReference>
<dbReference type="Pfam" id="PF25019">
    <property type="entry name" value="LRR_R13L1-DRL21"/>
    <property type="match status" value="1"/>
</dbReference>
<dbReference type="Proteomes" id="UP001472677">
    <property type="component" value="Unassembled WGS sequence"/>
</dbReference>
<reference evidence="2 3" key="1">
    <citation type="journal article" date="2024" name="G3 (Bethesda)">
        <title>Genome assembly of Hibiscus sabdariffa L. provides insights into metabolisms of medicinal natural products.</title>
        <authorList>
            <person name="Kim T."/>
        </authorList>
    </citation>
    <scope>NUCLEOTIDE SEQUENCE [LARGE SCALE GENOMIC DNA]</scope>
    <source>
        <strain evidence="2">TK-2024</strain>
        <tissue evidence="2">Old leaves</tissue>
    </source>
</reference>
<evidence type="ECO:0000313" key="3">
    <source>
        <dbReference type="Proteomes" id="UP001472677"/>
    </source>
</evidence>
<feature type="domain" description="R13L1/DRL21-like LRR repeat region" evidence="1">
    <location>
        <begin position="5"/>
        <end position="100"/>
    </location>
</feature>
<dbReference type="InterPro" id="IPR056789">
    <property type="entry name" value="LRR_R13L1-DRL21"/>
</dbReference>
<dbReference type="PANTHER" id="PTHR47186">
    <property type="entry name" value="LEUCINE-RICH REPEAT-CONTAINING PROTEIN 57"/>
    <property type="match status" value="1"/>
</dbReference>
<evidence type="ECO:0000313" key="2">
    <source>
        <dbReference type="EMBL" id="KAK8511426.1"/>
    </source>
</evidence>
<dbReference type="PANTHER" id="PTHR47186:SF18">
    <property type="entry name" value="RX N-TERMINAL DOMAIN-CONTAINING PROTEIN"/>
    <property type="match status" value="1"/>
</dbReference>
<proteinExistence type="predicted"/>
<gene>
    <name evidence="2" type="ORF">V6N12_038030</name>
</gene>
<name>A0ABR2BWD7_9ROSI</name>
<keyword evidence="3" id="KW-1185">Reference proteome</keyword>
<dbReference type="SUPFAM" id="SSF52058">
    <property type="entry name" value="L domain-like"/>
    <property type="match status" value="1"/>
</dbReference>
<protein>
    <recommendedName>
        <fullName evidence="1">R13L1/DRL21-like LRR repeat region domain-containing protein</fullName>
    </recommendedName>
</protein>
<comment type="caution">
    <text evidence="2">The sequence shown here is derived from an EMBL/GenBank/DDBJ whole genome shotgun (WGS) entry which is preliminary data.</text>
</comment>
<organism evidence="2 3">
    <name type="scientific">Hibiscus sabdariffa</name>
    <name type="common">roselle</name>
    <dbReference type="NCBI Taxonomy" id="183260"/>
    <lineage>
        <taxon>Eukaryota</taxon>
        <taxon>Viridiplantae</taxon>
        <taxon>Streptophyta</taxon>
        <taxon>Embryophyta</taxon>
        <taxon>Tracheophyta</taxon>
        <taxon>Spermatophyta</taxon>
        <taxon>Magnoliopsida</taxon>
        <taxon>eudicotyledons</taxon>
        <taxon>Gunneridae</taxon>
        <taxon>Pentapetalae</taxon>
        <taxon>rosids</taxon>
        <taxon>malvids</taxon>
        <taxon>Malvales</taxon>
        <taxon>Malvaceae</taxon>
        <taxon>Malvoideae</taxon>
        <taxon>Hibiscus</taxon>
    </lineage>
</organism>
<evidence type="ECO:0000259" key="1">
    <source>
        <dbReference type="Pfam" id="PF25019"/>
    </source>
</evidence>
<dbReference type="InterPro" id="IPR032675">
    <property type="entry name" value="LRR_dom_sf"/>
</dbReference>
<dbReference type="Gene3D" id="3.80.10.10">
    <property type="entry name" value="Ribonuclease Inhibitor"/>
    <property type="match status" value="1"/>
</dbReference>